<accession>A0A915IFK8</accession>
<keyword evidence="1" id="KW-1185">Reference proteome</keyword>
<dbReference type="AlphaFoldDB" id="A0A915IFK8"/>
<evidence type="ECO:0000313" key="2">
    <source>
        <dbReference type="WBParaSite" id="nRc.2.0.1.t12016-RA"/>
    </source>
</evidence>
<dbReference type="Proteomes" id="UP000887565">
    <property type="component" value="Unplaced"/>
</dbReference>
<organism evidence="1 2">
    <name type="scientific">Romanomermis culicivorax</name>
    <name type="common">Nematode worm</name>
    <dbReference type="NCBI Taxonomy" id="13658"/>
    <lineage>
        <taxon>Eukaryota</taxon>
        <taxon>Metazoa</taxon>
        <taxon>Ecdysozoa</taxon>
        <taxon>Nematoda</taxon>
        <taxon>Enoplea</taxon>
        <taxon>Dorylaimia</taxon>
        <taxon>Mermithida</taxon>
        <taxon>Mermithoidea</taxon>
        <taxon>Mermithidae</taxon>
        <taxon>Romanomermis</taxon>
    </lineage>
</organism>
<dbReference type="WBParaSite" id="nRc.2.0.1.t12016-RA">
    <property type="protein sequence ID" value="nRc.2.0.1.t12016-RA"/>
    <property type="gene ID" value="nRc.2.0.1.g12016"/>
</dbReference>
<evidence type="ECO:0000313" key="1">
    <source>
        <dbReference type="Proteomes" id="UP000887565"/>
    </source>
</evidence>
<sequence length="92" mass="9398">MRPPPIIGQPVQPASDQPTFTLFTADSTDAAELLDTVPCELMSLTLAVASDPSLGLVSGITSTGGNGSPSTLTPSSESLLNSFSRTSVLFVS</sequence>
<protein>
    <submittedName>
        <fullName evidence="2">Uncharacterized protein</fullName>
    </submittedName>
</protein>
<proteinExistence type="predicted"/>
<name>A0A915IFK8_ROMCU</name>
<reference evidence="2" key="1">
    <citation type="submission" date="2022-11" db="UniProtKB">
        <authorList>
            <consortium name="WormBaseParasite"/>
        </authorList>
    </citation>
    <scope>IDENTIFICATION</scope>
</reference>